<dbReference type="EMBL" id="BSXW01012468">
    <property type="protein sequence ID" value="GMF65440.1"/>
    <property type="molecule type" value="Genomic_DNA"/>
</dbReference>
<evidence type="ECO:0000313" key="3">
    <source>
        <dbReference type="Proteomes" id="UP001165083"/>
    </source>
</evidence>
<feature type="region of interest" description="Disordered" evidence="1">
    <location>
        <begin position="1"/>
        <end position="23"/>
    </location>
</feature>
<comment type="caution">
    <text evidence="2">The sequence shown here is derived from an EMBL/GenBank/DDBJ whole genome shotgun (WGS) entry which is preliminary data.</text>
</comment>
<evidence type="ECO:0000313" key="2">
    <source>
        <dbReference type="EMBL" id="GMF65440.1"/>
    </source>
</evidence>
<accession>A0A9W6YJR9</accession>
<evidence type="ECO:0000256" key="1">
    <source>
        <dbReference type="SAM" id="MobiDB-lite"/>
    </source>
</evidence>
<reference evidence="2" key="1">
    <citation type="submission" date="2023-04" db="EMBL/GenBank/DDBJ databases">
        <title>Phytophthora lilii NBRC 32176.</title>
        <authorList>
            <person name="Ichikawa N."/>
            <person name="Sato H."/>
            <person name="Tonouchi N."/>
        </authorList>
    </citation>
    <scope>NUCLEOTIDE SEQUENCE</scope>
    <source>
        <strain evidence="2">NBRC 32176</strain>
    </source>
</reference>
<organism evidence="2 3">
    <name type="scientific">Phytophthora lilii</name>
    <dbReference type="NCBI Taxonomy" id="2077276"/>
    <lineage>
        <taxon>Eukaryota</taxon>
        <taxon>Sar</taxon>
        <taxon>Stramenopiles</taxon>
        <taxon>Oomycota</taxon>
        <taxon>Peronosporomycetes</taxon>
        <taxon>Peronosporales</taxon>
        <taxon>Peronosporaceae</taxon>
        <taxon>Phytophthora</taxon>
    </lineage>
</organism>
<gene>
    <name evidence="2" type="ORF">Plil01_001810300</name>
</gene>
<dbReference type="Gene3D" id="4.10.60.10">
    <property type="entry name" value="Zinc finger, CCHC-type"/>
    <property type="match status" value="1"/>
</dbReference>
<dbReference type="GO" id="GO:0003676">
    <property type="term" value="F:nucleic acid binding"/>
    <property type="evidence" value="ECO:0007669"/>
    <property type="project" value="InterPro"/>
</dbReference>
<dbReference type="InterPro" id="IPR036875">
    <property type="entry name" value="Znf_CCHC_sf"/>
</dbReference>
<proteinExistence type="predicted"/>
<name>A0A9W6YJR9_9STRA</name>
<dbReference type="AlphaFoldDB" id="A0A9W6YJR9"/>
<keyword evidence="3" id="KW-1185">Reference proteome</keyword>
<dbReference type="Proteomes" id="UP001165083">
    <property type="component" value="Unassembled WGS sequence"/>
</dbReference>
<feature type="region of interest" description="Disordered" evidence="1">
    <location>
        <begin position="245"/>
        <end position="314"/>
    </location>
</feature>
<dbReference type="OrthoDB" id="118313at2759"/>
<feature type="compositionally biased region" description="Basic and acidic residues" evidence="1">
    <location>
        <begin position="298"/>
        <end position="314"/>
    </location>
</feature>
<dbReference type="SUPFAM" id="SSF57756">
    <property type="entry name" value="Retrovirus zinc finger-like domains"/>
    <property type="match status" value="1"/>
</dbReference>
<protein>
    <submittedName>
        <fullName evidence="2">Unnamed protein product</fullName>
    </submittedName>
</protein>
<sequence>MSTRTEPSPPKRSRANTDGDAGSMGVKIVKGVTLQDPPQITSLAHEDLVRWRHERIMYEETVQNRCAETGESIASVQRPVLKCINKRLLRSFSEFELHIPVEWMTEERLVAAIENILGSVINDTIPDVMGIMARHLKMDLTQKDVKARILDYFDSMEEMIEVHGLGVSLRNNVKLKCKVLVENVRPATLKDQVKRAIEYDPSLKANVHRLFDLVKQEAIRNQQAFDLYQRTDKRDQSNCDSKIQAKKLNHTGTHNRGGDQRRPAKPPRKKREGLPPGGCLYCRKSDHWLENCPTATENQKKEAMKSFLDNKRRD</sequence>
<dbReference type="GO" id="GO:0008270">
    <property type="term" value="F:zinc ion binding"/>
    <property type="evidence" value="ECO:0007669"/>
    <property type="project" value="InterPro"/>
</dbReference>